<dbReference type="PANTHER" id="PTHR46309:SF7">
    <property type="entry name" value="OS04G0433900 PROTEIN"/>
    <property type="match status" value="1"/>
</dbReference>
<dbReference type="PROSITE" id="PS51186">
    <property type="entry name" value="GNAT"/>
    <property type="match status" value="1"/>
</dbReference>
<evidence type="ECO:0000313" key="3">
    <source>
        <dbReference type="EMBL" id="KAA0066774.1"/>
    </source>
</evidence>
<dbReference type="EMBL" id="SSTE01000806">
    <property type="protein sequence ID" value="KAA0066774.1"/>
    <property type="molecule type" value="Genomic_DNA"/>
</dbReference>
<sequence length="360" mass="40233">MIDIYTALQSRLGLTNQFANGFSWMLLRCIHNDQKILSTPRLAMMAECNSRLVVALTIMEECFLSMVDPRTGIDMIPHLVYSWKSSFPRLDFHGFYTVILEKDDVLLCVASIRVHGSELAEMPLIATCSKYRRQGMCRRLLNAIEEMLMSFKVKKLVIAAIPSLVETWTEGFGFAPVENEEKQSLHRFNLMVFPGTVLLKKALNIKGNDDIALFHLNGSTNSGIHAGVQLDTNTKQQCNSNEPCPRMEMKCSKYQELQEHNGEKTKDDHEANPAPPVDSSTLQLVESNGLDTSPGQKFVESNCCTDIVGATTETCNHEAKKLLKVEVGVECDIQLSEGKSWDEGVHGATMTRFVEPVVLT</sequence>
<name>A0A5D3DWB4_CUCMM</name>
<dbReference type="Proteomes" id="UP000321947">
    <property type="component" value="Unassembled WGS sequence"/>
</dbReference>
<gene>
    <name evidence="4" type="ORF">E5676_scaffold384G001060</name>
    <name evidence="3" type="ORF">E6C27_scaffold271G001130</name>
</gene>
<organism evidence="4 6">
    <name type="scientific">Cucumis melo var. makuwa</name>
    <name type="common">Oriental melon</name>
    <dbReference type="NCBI Taxonomy" id="1194695"/>
    <lineage>
        <taxon>Eukaryota</taxon>
        <taxon>Viridiplantae</taxon>
        <taxon>Streptophyta</taxon>
        <taxon>Embryophyta</taxon>
        <taxon>Tracheophyta</taxon>
        <taxon>Spermatophyta</taxon>
        <taxon>Magnoliopsida</taxon>
        <taxon>eudicotyledons</taxon>
        <taxon>Gunneridae</taxon>
        <taxon>Pentapetalae</taxon>
        <taxon>rosids</taxon>
        <taxon>fabids</taxon>
        <taxon>Cucurbitales</taxon>
        <taxon>Cucurbitaceae</taxon>
        <taxon>Benincaseae</taxon>
        <taxon>Cucumis</taxon>
    </lineage>
</organism>
<evidence type="ECO:0000313" key="4">
    <source>
        <dbReference type="EMBL" id="TYK27921.1"/>
    </source>
</evidence>
<dbReference type="EMBL" id="SSTD01002424">
    <property type="protein sequence ID" value="TYK27921.1"/>
    <property type="molecule type" value="Genomic_DNA"/>
</dbReference>
<feature type="region of interest" description="Disordered" evidence="1">
    <location>
        <begin position="260"/>
        <end position="281"/>
    </location>
</feature>
<dbReference type="Pfam" id="PF23209">
    <property type="entry name" value="IDM1_C"/>
    <property type="match status" value="1"/>
</dbReference>
<dbReference type="PANTHER" id="PTHR46309">
    <property type="entry name" value="PHD FINGER PROTEIN 12"/>
    <property type="match status" value="1"/>
</dbReference>
<evidence type="ECO:0000256" key="1">
    <source>
        <dbReference type="SAM" id="MobiDB-lite"/>
    </source>
</evidence>
<dbReference type="SUPFAM" id="SSF55729">
    <property type="entry name" value="Acyl-CoA N-acyltransferases (Nat)"/>
    <property type="match status" value="1"/>
</dbReference>
<protein>
    <submittedName>
        <fullName evidence="4">Increased DNA methylation 1 isoform X1</fullName>
    </submittedName>
</protein>
<dbReference type="InterPro" id="IPR042163">
    <property type="entry name" value="PHF12"/>
</dbReference>
<dbReference type="InterPro" id="IPR056511">
    <property type="entry name" value="IDM1_C"/>
</dbReference>
<dbReference type="GO" id="GO:0006357">
    <property type="term" value="P:regulation of transcription by RNA polymerase II"/>
    <property type="evidence" value="ECO:0007669"/>
    <property type="project" value="TreeGrafter"/>
</dbReference>
<dbReference type="InterPro" id="IPR000182">
    <property type="entry name" value="GNAT_dom"/>
</dbReference>
<dbReference type="OrthoDB" id="429143at2759"/>
<dbReference type="Gene3D" id="3.40.630.30">
    <property type="match status" value="1"/>
</dbReference>
<dbReference type="STRING" id="1194695.A0A5D3DWB4"/>
<evidence type="ECO:0000259" key="2">
    <source>
        <dbReference type="PROSITE" id="PS51186"/>
    </source>
</evidence>
<dbReference type="AlphaFoldDB" id="A0A5D3DWB4"/>
<dbReference type="CDD" id="cd04301">
    <property type="entry name" value="NAT_SF"/>
    <property type="match status" value="1"/>
</dbReference>
<accession>A0A5D3DWB4</accession>
<dbReference type="GO" id="GO:0005634">
    <property type="term" value="C:nucleus"/>
    <property type="evidence" value="ECO:0007669"/>
    <property type="project" value="TreeGrafter"/>
</dbReference>
<comment type="caution">
    <text evidence="4">The sequence shown here is derived from an EMBL/GenBank/DDBJ whole genome shotgun (WGS) entry which is preliminary data.</text>
</comment>
<feature type="domain" description="N-acetyltransferase" evidence="2">
    <location>
        <begin position="40"/>
        <end position="204"/>
    </location>
</feature>
<dbReference type="Proteomes" id="UP000321393">
    <property type="component" value="Unassembled WGS sequence"/>
</dbReference>
<evidence type="ECO:0000313" key="6">
    <source>
        <dbReference type="Proteomes" id="UP000321947"/>
    </source>
</evidence>
<dbReference type="InterPro" id="IPR016181">
    <property type="entry name" value="Acyl_CoA_acyltransferase"/>
</dbReference>
<evidence type="ECO:0000313" key="5">
    <source>
        <dbReference type="Proteomes" id="UP000321393"/>
    </source>
</evidence>
<dbReference type="GO" id="GO:0016747">
    <property type="term" value="F:acyltransferase activity, transferring groups other than amino-acyl groups"/>
    <property type="evidence" value="ECO:0007669"/>
    <property type="project" value="InterPro"/>
</dbReference>
<feature type="compositionally biased region" description="Basic and acidic residues" evidence="1">
    <location>
        <begin position="260"/>
        <end position="271"/>
    </location>
</feature>
<proteinExistence type="predicted"/>
<dbReference type="GO" id="GO:0003714">
    <property type="term" value="F:transcription corepressor activity"/>
    <property type="evidence" value="ECO:0007669"/>
    <property type="project" value="InterPro"/>
</dbReference>
<reference evidence="5 6" key="1">
    <citation type="submission" date="2019-08" db="EMBL/GenBank/DDBJ databases">
        <title>Draft genome sequences of two oriental melons (Cucumis melo L. var makuwa).</title>
        <authorList>
            <person name="Kwon S.-Y."/>
        </authorList>
    </citation>
    <scope>NUCLEOTIDE SEQUENCE [LARGE SCALE GENOMIC DNA]</scope>
    <source>
        <strain evidence="6">cv. Chang Bougi</strain>
        <strain evidence="5">cv. SW 3</strain>
        <tissue evidence="4">Leaf</tissue>
    </source>
</reference>